<dbReference type="InterPro" id="IPR002182">
    <property type="entry name" value="NB-ARC"/>
</dbReference>
<dbReference type="Pfam" id="PF23559">
    <property type="entry name" value="WHD_DRP"/>
    <property type="match status" value="1"/>
</dbReference>
<keyword evidence="2" id="KW-0547">Nucleotide-binding</keyword>
<evidence type="ECO:0000313" key="7">
    <source>
        <dbReference type="EMBL" id="KAH9314450.1"/>
    </source>
</evidence>
<accession>A0AA38LAK9</accession>
<dbReference type="Gene3D" id="1.20.5.4130">
    <property type="match status" value="1"/>
</dbReference>
<feature type="domain" description="Disease resistance N-terminal" evidence="5">
    <location>
        <begin position="6"/>
        <end position="89"/>
    </location>
</feature>
<dbReference type="FunFam" id="3.40.50.300:FF:001091">
    <property type="entry name" value="Probable disease resistance protein At1g61300"/>
    <property type="match status" value="1"/>
</dbReference>
<dbReference type="Gene3D" id="1.10.10.10">
    <property type="entry name" value="Winged helix-like DNA-binding domain superfamily/Winged helix DNA-binding domain"/>
    <property type="match status" value="1"/>
</dbReference>
<dbReference type="SUPFAM" id="SSF52540">
    <property type="entry name" value="P-loop containing nucleoside triphosphate hydrolases"/>
    <property type="match status" value="1"/>
</dbReference>
<dbReference type="InterPro" id="IPR027417">
    <property type="entry name" value="P-loop_NTPase"/>
</dbReference>
<evidence type="ECO:0000256" key="1">
    <source>
        <dbReference type="ARBA" id="ARBA00022737"/>
    </source>
</evidence>
<name>A0AA38LAK9_TAXCH</name>
<dbReference type="EMBL" id="JAHRHJ020000005">
    <property type="protein sequence ID" value="KAH9314450.1"/>
    <property type="molecule type" value="Genomic_DNA"/>
</dbReference>
<feature type="domain" description="Disease resistance protein winged helix" evidence="6">
    <location>
        <begin position="417"/>
        <end position="483"/>
    </location>
</feature>
<dbReference type="Proteomes" id="UP000824469">
    <property type="component" value="Unassembled WGS sequence"/>
</dbReference>
<dbReference type="GO" id="GO:0043531">
    <property type="term" value="F:ADP binding"/>
    <property type="evidence" value="ECO:0007669"/>
    <property type="project" value="InterPro"/>
</dbReference>
<organism evidence="7 8">
    <name type="scientific">Taxus chinensis</name>
    <name type="common">Chinese yew</name>
    <name type="synonym">Taxus wallichiana var. chinensis</name>
    <dbReference type="NCBI Taxonomy" id="29808"/>
    <lineage>
        <taxon>Eukaryota</taxon>
        <taxon>Viridiplantae</taxon>
        <taxon>Streptophyta</taxon>
        <taxon>Embryophyta</taxon>
        <taxon>Tracheophyta</taxon>
        <taxon>Spermatophyta</taxon>
        <taxon>Pinopsida</taxon>
        <taxon>Pinidae</taxon>
        <taxon>Conifers II</taxon>
        <taxon>Cupressales</taxon>
        <taxon>Taxaceae</taxon>
        <taxon>Taxus</taxon>
    </lineage>
</organism>
<dbReference type="Pfam" id="PF00931">
    <property type="entry name" value="NB-ARC"/>
    <property type="match status" value="1"/>
</dbReference>
<dbReference type="InterPro" id="IPR044974">
    <property type="entry name" value="Disease_R_plants"/>
</dbReference>
<dbReference type="InterPro" id="IPR058922">
    <property type="entry name" value="WHD_DRP"/>
</dbReference>
<evidence type="ECO:0000259" key="4">
    <source>
        <dbReference type="Pfam" id="PF00931"/>
    </source>
</evidence>
<reference evidence="7 8" key="1">
    <citation type="journal article" date="2021" name="Nat. Plants">
        <title>The Taxus genome provides insights into paclitaxel biosynthesis.</title>
        <authorList>
            <person name="Xiong X."/>
            <person name="Gou J."/>
            <person name="Liao Q."/>
            <person name="Li Y."/>
            <person name="Zhou Q."/>
            <person name="Bi G."/>
            <person name="Li C."/>
            <person name="Du R."/>
            <person name="Wang X."/>
            <person name="Sun T."/>
            <person name="Guo L."/>
            <person name="Liang H."/>
            <person name="Lu P."/>
            <person name="Wu Y."/>
            <person name="Zhang Z."/>
            <person name="Ro D.K."/>
            <person name="Shang Y."/>
            <person name="Huang S."/>
            <person name="Yan J."/>
        </authorList>
    </citation>
    <scope>NUCLEOTIDE SEQUENCE [LARGE SCALE GENOMIC DNA]</scope>
    <source>
        <strain evidence="7">Ta-2019</strain>
    </source>
</reference>
<dbReference type="PRINTS" id="PR00364">
    <property type="entry name" value="DISEASERSIST"/>
</dbReference>
<protein>
    <recommendedName>
        <fullName evidence="9">Disease resistance protein</fullName>
    </recommendedName>
</protein>
<dbReference type="InterPro" id="IPR041118">
    <property type="entry name" value="Rx_N"/>
</dbReference>
<dbReference type="PANTHER" id="PTHR23155">
    <property type="entry name" value="DISEASE RESISTANCE PROTEIN RP"/>
    <property type="match status" value="1"/>
</dbReference>
<comment type="caution">
    <text evidence="7">The sequence shown here is derived from an EMBL/GenBank/DDBJ whole genome shotgun (WGS) entry which is preliminary data.</text>
</comment>
<keyword evidence="8" id="KW-1185">Reference proteome</keyword>
<dbReference type="Gene3D" id="3.40.50.300">
    <property type="entry name" value="P-loop containing nucleotide triphosphate hydrolases"/>
    <property type="match status" value="1"/>
</dbReference>
<sequence length="510" mass="57404">MESVLVEAVVGKVCEMAVQQVRNEVALLVNFAQDFEWLKKSLQLLNSILSEADATRKESLITWLQNVRDISCEAEDILQECAVESMYGNLTQSSCTLSCNELILRHKMGRRIDKVKARMNSILQMGNQLIPISNVVAEAASSSTSAQVKKSSLLPRDSHPVGIEPKIQHMVGLLDNPQIQVVAVVGMGGLGKTYLLQHVYDTAKSRFEISIWLSISKKYSVRYLQYDIASHLNLKQEIVDSGVTEERAAELINGRLRGKQCLVVLDDLWTASTEDSLIQKLGLPAHNDCKVIVSTRNREVGENNRAVIYNMDCLSKEDSWKLFCFYGFPDCEGNKPPQHLEQVAREIVEQCANSPLAIKATAASLASTKLLGKWSVKLGHLKRALRPNGDPVMDVLKLSYDSLPAHLKECFAYLSFFPEDEKIKCEYLINLWIGEGFIPPGEDQWHLGWDCLDQLHSLCLVEVWEDISARKYCKVHDLLLDLCFPYIGDTATLGPILRQKFNFINNLLFF</sequence>
<dbReference type="InterPro" id="IPR042197">
    <property type="entry name" value="Apaf_helical"/>
</dbReference>
<dbReference type="Pfam" id="PF18052">
    <property type="entry name" value="Rx_N"/>
    <property type="match status" value="1"/>
</dbReference>
<evidence type="ECO:0000313" key="8">
    <source>
        <dbReference type="Proteomes" id="UP000824469"/>
    </source>
</evidence>
<dbReference type="InterPro" id="IPR036388">
    <property type="entry name" value="WH-like_DNA-bd_sf"/>
</dbReference>
<gene>
    <name evidence="7" type="ORF">KI387_023077</name>
</gene>
<feature type="domain" description="NB-ARC" evidence="4">
    <location>
        <begin position="168"/>
        <end position="329"/>
    </location>
</feature>
<dbReference type="PANTHER" id="PTHR23155:SF1205">
    <property type="entry name" value="DISEASE RESISTANCE PROTEIN RPM1"/>
    <property type="match status" value="1"/>
</dbReference>
<dbReference type="OMA" id="HSACNID"/>
<evidence type="ECO:0000259" key="6">
    <source>
        <dbReference type="Pfam" id="PF23559"/>
    </source>
</evidence>
<dbReference type="FunFam" id="1.10.10.10:FF:000322">
    <property type="entry name" value="Probable disease resistance protein At1g63360"/>
    <property type="match status" value="1"/>
</dbReference>
<dbReference type="GO" id="GO:0098542">
    <property type="term" value="P:defense response to other organism"/>
    <property type="evidence" value="ECO:0007669"/>
    <property type="project" value="TreeGrafter"/>
</dbReference>
<dbReference type="Gene3D" id="1.10.8.430">
    <property type="entry name" value="Helical domain of apoptotic protease-activating factors"/>
    <property type="match status" value="1"/>
</dbReference>
<evidence type="ECO:0000256" key="2">
    <source>
        <dbReference type="ARBA" id="ARBA00022741"/>
    </source>
</evidence>
<keyword evidence="1" id="KW-0677">Repeat</keyword>
<evidence type="ECO:0000259" key="5">
    <source>
        <dbReference type="Pfam" id="PF18052"/>
    </source>
</evidence>
<dbReference type="AlphaFoldDB" id="A0AA38LAK9"/>
<evidence type="ECO:0000256" key="3">
    <source>
        <dbReference type="ARBA" id="ARBA00022821"/>
    </source>
</evidence>
<proteinExistence type="predicted"/>
<keyword evidence="3" id="KW-0611">Plant defense</keyword>
<evidence type="ECO:0008006" key="9">
    <source>
        <dbReference type="Google" id="ProtNLM"/>
    </source>
</evidence>